<dbReference type="AlphaFoldDB" id="A0AAD6V1K2"/>
<comment type="caution">
    <text evidence="2">The sequence shown here is derived from an EMBL/GenBank/DDBJ whole genome shotgun (WGS) entry which is preliminary data.</text>
</comment>
<reference evidence="2" key="1">
    <citation type="submission" date="2023-03" db="EMBL/GenBank/DDBJ databases">
        <title>Massive genome expansion in bonnet fungi (Mycena s.s.) driven by repeated elements and novel gene families across ecological guilds.</title>
        <authorList>
            <consortium name="Lawrence Berkeley National Laboratory"/>
            <person name="Harder C.B."/>
            <person name="Miyauchi S."/>
            <person name="Viragh M."/>
            <person name="Kuo A."/>
            <person name="Thoen E."/>
            <person name="Andreopoulos B."/>
            <person name="Lu D."/>
            <person name="Skrede I."/>
            <person name="Drula E."/>
            <person name="Henrissat B."/>
            <person name="Morin E."/>
            <person name="Kohler A."/>
            <person name="Barry K."/>
            <person name="LaButti K."/>
            <person name="Morin E."/>
            <person name="Salamov A."/>
            <person name="Lipzen A."/>
            <person name="Mereny Z."/>
            <person name="Hegedus B."/>
            <person name="Baldrian P."/>
            <person name="Stursova M."/>
            <person name="Weitz H."/>
            <person name="Taylor A."/>
            <person name="Grigoriev I.V."/>
            <person name="Nagy L.G."/>
            <person name="Martin F."/>
            <person name="Kauserud H."/>
        </authorList>
    </citation>
    <scope>NUCLEOTIDE SEQUENCE</scope>
    <source>
        <strain evidence="2">9144</strain>
    </source>
</reference>
<evidence type="ECO:0000313" key="3">
    <source>
        <dbReference type="Proteomes" id="UP001219525"/>
    </source>
</evidence>
<feature type="compositionally biased region" description="Low complexity" evidence="1">
    <location>
        <begin position="163"/>
        <end position="177"/>
    </location>
</feature>
<dbReference type="EMBL" id="JARJCW010000073">
    <property type="protein sequence ID" value="KAJ7198335.1"/>
    <property type="molecule type" value="Genomic_DNA"/>
</dbReference>
<feature type="region of interest" description="Disordered" evidence="1">
    <location>
        <begin position="103"/>
        <end position="192"/>
    </location>
</feature>
<proteinExistence type="predicted"/>
<sequence>MSPAFGPRSHKRTVGAEDGRDILLQRESCFDKGASPDHPSRASAPACIAAHFENSAKNTGIRPLPRAPPTPRSALPAALHLSQCAARPLPSIPAETLSILITPPTPLSPPTASSASATSGSTHWQDHVPPRASPPCGPRPQQPSPPLRLETSPDILARLPENPASASPSPTLTGTPTTPAPPTPRTAQRNSNSKLRRHLGASVQVILNDPEQLGLLYGIARPRVPTRLQDDADNSWSCSDASRESDNNSENDEVGYVPPSTPLPQRRVPSRKWVRERGKRRWTEKDYTAILQDLRSL</sequence>
<feature type="region of interest" description="Disordered" evidence="1">
    <location>
        <begin position="228"/>
        <end position="278"/>
    </location>
</feature>
<evidence type="ECO:0000256" key="1">
    <source>
        <dbReference type="SAM" id="MobiDB-lite"/>
    </source>
</evidence>
<feature type="compositionally biased region" description="Pro residues" evidence="1">
    <location>
        <begin position="131"/>
        <end position="146"/>
    </location>
</feature>
<organism evidence="2 3">
    <name type="scientific">Mycena pura</name>
    <dbReference type="NCBI Taxonomy" id="153505"/>
    <lineage>
        <taxon>Eukaryota</taxon>
        <taxon>Fungi</taxon>
        <taxon>Dikarya</taxon>
        <taxon>Basidiomycota</taxon>
        <taxon>Agaricomycotina</taxon>
        <taxon>Agaricomycetes</taxon>
        <taxon>Agaricomycetidae</taxon>
        <taxon>Agaricales</taxon>
        <taxon>Marasmiineae</taxon>
        <taxon>Mycenaceae</taxon>
        <taxon>Mycena</taxon>
    </lineage>
</organism>
<accession>A0AAD6V1K2</accession>
<name>A0AAD6V1K2_9AGAR</name>
<protein>
    <submittedName>
        <fullName evidence="2">Uncharacterized protein</fullName>
    </submittedName>
</protein>
<feature type="compositionally biased region" description="Low complexity" evidence="1">
    <location>
        <begin position="110"/>
        <end position="119"/>
    </location>
</feature>
<feature type="region of interest" description="Disordered" evidence="1">
    <location>
        <begin position="1"/>
        <end position="20"/>
    </location>
</feature>
<keyword evidence="3" id="KW-1185">Reference proteome</keyword>
<feature type="region of interest" description="Disordered" evidence="1">
    <location>
        <begin position="54"/>
        <end position="74"/>
    </location>
</feature>
<dbReference type="Proteomes" id="UP001219525">
    <property type="component" value="Unassembled WGS sequence"/>
</dbReference>
<evidence type="ECO:0000313" key="2">
    <source>
        <dbReference type="EMBL" id="KAJ7198335.1"/>
    </source>
</evidence>
<gene>
    <name evidence="2" type="ORF">GGX14DRAFT_700133</name>
</gene>